<keyword evidence="1" id="KW-0812">Transmembrane</keyword>
<sequence length="263" mass="30171">MKKTLQILNGFALVITIVMNYVSNTGVFNGNTMASVSAEYQNLFTPAGYAFSIWGLIYLGMLGFVFYYGPLFKQTEEKEHTIMKIGWWFVVSCVANSLWVIAWLYHNILLSVGLIIVLLISLLKVVVNTNMELHNAPLKKFVFQWWPFCIYSGWVSVALIANIAAYLTKIRWDGFGISETTWTIIMLIIAALINIFIIWNRNMREFALVCVWALIAISVANKNGNELIFWVAIVATIVVFINIVIHGYQNRKRNQFIYKEKVF</sequence>
<feature type="transmembrane region" description="Helical" evidence="1">
    <location>
        <begin position="108"/>
        <end position="127"/>
    </location>
</feature>
<evidence type="ECO:0000313" key="3">
    <source>
        <dbReference type="Proteomes" id="UP000279089"/>
    </source>
</evidence>
<feature type="transmembrane region" description="Helical" evidence="1">
    <location>
        <begin position="7"/>
        <end position="28"/>
    </location>
</feature>
<evidence type="ECO:0000313" key="2">
    <source>
        <dbReference type="EMBL" id="RPD42970.1"/>
    </source>
</evidence>
<feature type="transmembrane region" description="Helical" evidence="1">
    <location>
        <begin position="48"/>
        <end position="69"/>
    </location>
</feature>
<keyword evidence="1" id="KW-1133">Transmembrane helix</keyword>
<gene>
    <name evidence="2" type="ORF">EG028_01375</name>
</gene>
<dbReference type="PANTHER" id="PTHR33802:SF1">
    <property type="entry name" value="XK-RELATED PROTEIN"/>
    <property type="match status" value="1"/>
</dbReference>
<feature type="transmembrane region" description="Helical" evidence="1">
    <location>
        <begin position="206"/>
        <end position="221"/>
    </location>
</feature>
<organism evidence="2 3">
    <name type="scientific">Chitinophaga barathri</name>
    <dbReference type="NCBI Taxonomy" id="1647451"/>
    <lineage>
        <taxon>Bacteria</taxon>
        <taxon>Pseudomonadati</taxon>
        <taxon>Bacteroidota</taxon>
        <taxon>Chitinophagia</taxon>
        <taxon>Chitinophagales</taxon>
        <taxon>Chitinophagaceae</taxon>
        <taxon>Chitinophaga</taxon>
    </lineage>
</organism>
<keyword evidence="3" id="KW-1185">Reference proteome</keyword>
<dbReference type="Proteomes" id="UP000279089">
    <property type="component" value="Unassembled WGS sequence"/>
</dbReference>
<feature type="transmembrane region" description="Helical" evidence="1">
    <location>
        <begin position="227"/>
        <end position="245"/>
    </location>
</feature>
<proteinExistence type="predicted"/>
<accession>A0A3N4MS58</accession>
<reference evidence="3" key="1">
    <citation type="submission" date="2018-11" db="EMBL/GenBank/DDBJ databases">
        <title>Chitinophaga lutea sp.nov., isolate from arsenic contaminated soil.</title>
        <authorList>
            <person name="Zong Y."/>
        </authorList>
    </citation>
    <scope>NUCLEOTIDE SEQUENCE [LARGE SCALE GENOMIC DNA]</scope>
    <source>
        <strain evidence="3">YLT18</strain>
    </source>
</reference>
<comment type="caution">
    <text evidence="2">The sequence shown here is derived from an EMBL/GenBank/DDBJ whole genome shotgun (WGS) entry which is preliminary data.</text>
</comment>
<protein>
    <submittedName>
        <fullName evidence="2">Tryptophan-rich sensory protein</fullName>
    </submittedName>
</protein>
<dbReference type="OrthoDB" id="5189031at2"/>
<name>A0A3N4MS58_9BACT</name>
<keyword evidence="1" id="KW-0472">Membrane</keyword>
<feature type="transmembrane region" description="Helical" evidence="1">
    <location>
        <begin position="180"/>
        <end position="199"/>
    </location>
</feature>
<dbReference type="InterPro" id="IPR038330">
    <property type="entry name" value="TspO/MBR-related_sf"/>
</dbReference>
<feature type="transmembrane region" description="Helical" evidence="1">
    <location>
        <begin position="148"/>
        <end position="168"/>
    </location>
</feature>
<dbReference type="AlphaFoldDB" id="A0A3N4MS58"/>
<feature type="transmembrane region" description="Helical" evidence="1">
    <location>
        <begin position="81"/>
        <end position="102"/>
    </location>
</feature>
<dbReference type="PANTHER" id="PTHR33802">
    <property type="entry name" value="SI:CH211-161H7.5-RELATED"/>
    <property type="match status" value="1"/>
</dbReference>
<evidence type="ECO:0000256" key="1">
    <source>
        <dbReference type="SAM" id="Phobius"/>
    </source>
</evidence>
<dbReference type="EMBL" id="RMBX01000001">
    <property type="protein sequence ID" value="RPD42970.1"/>
    <property type="molecule type" value="Genomic_DNA"/>
</dbReference>
<dbReference type="RefSeq" id="WP_120514243.1">
    <property type="nucleotide sequence ID" value="NZ_QXZY01000001.1"/>
</dbReference>
<dbReference type="Gene3D" id="1.20.1260.100">
    <property type="entry name" value="TspO/MBR protein"/>
    <property type="match status" value="1"/>
</dbReference>